<keyword evidence="1" id="KW-0812">Transmembrane</keyword>
<evidence type="ECO:0000313" key="3">
    <source>
        <dbReference type="Proteomes" id="UP001063350"/>
    </source>
</evidence>
<dbReference type="Proteomes" id="UP001063350">
    <property type="component" value="Chromosome"/>
</dbReference>
<reference evidence="2" key="1">
    <citation type="submission" date="2020-12" db="EMBL/GenBank/DDBJ databases">
        <title>Desulfobium dissulfuricans gen. nov., sp. nov., a novel mesophilic, sulfate-reducing bacterium isolated from a deep-sea hydrothermal vent.</title>
        <authorList>
            <person name="Hashimoto Y."/>
            <person name="Tame A."/>
            <person name="Sawayama S."/>
            <person name="Miyazaki J."/>
            <person name="Takai K."/>
            <person name="Nakagawa S."/>
        </authorList>
    </citation>
    <scope>NUCLEOTIDE SEQUENCE</scope>
    <source>
        <strain evidence="2">GF1</strain>
    </source>
</reference>
<name>A0A915TZC6_9BACT</name>
<dbReference type="Gene3D" id="1.20.950.20">
    <property type="entry name" value="Transmembrane di-heme cytochromes, Chain C"/>
    <property type="match status" value="1"/>
</dbReference>
<feature type="transmembrane region" description="Helical" evidence="1">
    <location>
        <begin position="20"/>
        <end position="41"/>
    </location>
</feature>
<dbReference type="InterPro" id="IPR016174">
    <property type="entry name" value="Di-haem_cyt_TM"/>
</dbReference>
<proteinExistence type="predicted"/>
<evidence type="ECO:0000256" key="1">
    <source>
        <dbReference type="SAM" id="Phobius"/>
    </source>
</evidence>
<organism evidence="2 3">
    <name type="scientific">Desulfolithobacter dissulfuricans</name>
    <dbReference type="NCBI Taxonomy" id="2795293"/>
    <lineage>
        <taxon>Bacteria</taxon>
        <taxon>Pseudomonadati</taxon>
        <taxon>Thermodesulfobacteriota</taxon>
        <taxon>Desulfobulbia</taxon>
        <taxon>Desulfobulbales</taxon>
        <taxon>Desulfobulbaceae</taxon>
        <taxon>Desulfolithobacter</taxon>
    </lineage>
</organism>
<dbReference type="SUPFAM" id="SSF81342">
    <property type="entry name" value="Transmembrane di-heme cytochromes"/>
    <property type="match status" value="1"/>
</dbReference>
<accession>A0A915TZC6</accession>
<dbReference type="KEGG" id="ddu:GF1_04010"/>
<keyword evidence="1" id="KW-0472">Membrane</keyword>
<keyword evidence="3" id="KW-1185">Reference proteome</keyword>
<dbReference type="EMBL" id="AP024233">
    <property type="protein sequence ID" value="BCO08025.1"/>
    <property type="molecule type" value="Genomic_DNA"/>
</dbReference>
<gene>
    <name evidence="2" type="ORF">GF1_04010</name>
</gene>
<sequence length="68" mass="7895">MSKKYTAFTPLQMFYHKAIIILMFFFILTGLPILFSSFHWIAYCFGFPFDFITAVPDLPPAQPANRTI</sequence>
<evidence type="ECO:0000313" key="2">
    <source>
        <dbReference type="EMBL" id="BCO08025.1"/>
    </source>
</evidence>
<protein>
    <submittedName>
        <fullName evidence="2">Uncharacterized protein</fullName>
    </submittedName>
</protein>
<dbReference type="AlphaFoldDB" id="A0A915TZC6"/>
<keyword evidence="1" id="KW-1133">Transmembrane helix</keyword>
<dbReference type="RefSeq" id="WP_267927958.1">
    <property type="nucleotide sequence ID" value="NZ_AP024233.1"/>
</dbReference>
<dbReference type="GO" id="GO:0016020">
    <property type="term" value="C:membrane"/>
    <property type="evidence" value="ECO:0007669"/>
    <property type="project" value="InterPro"/>
</dbReference>
<dbReference type="GO" id="GO:0022904">
    <property type="term" value="P:respiratory electron transport chain"/>
    <property type="evidence" value="ECO:0007669"/>
    <property type="project" value="InterPro"/>
</dbReference>